<comment type="subcellular location">
    <subcellularLocation>
        <location evidence="1">Nucleus</location>
    </subcellularLocation>
</comment>
<dbReference type="CDD" id="cd07976">
    <property type="entry name" value="TFIIA_alpha_beta_like"/>
    <property type="match status" value="2"/>
</dbReference>
<evidence type="ECO:0000256" key="4">
    <source>
        <dbReference type="ARBA" id="ARBA00023242"/>
    </source>
</evidence>
<dbReference type="Proteomes" id="UP001642502">
    <property type="component" value="Unassembled WGS sequence"/>
</dbReference>
<dbReference type="SMART" id="SM01371">
    <property type="entry name" value="TFIIA"/>
    <property type="match status" value="1"/>
</dbReference>
<protein>
    <submittedName>
        <fullName evidence="6">Transcription factor IIA subunit alpha</fullName>
    </submittedName>
</protein>
<organism evidence="6 7">
    <name type="scientific">Sporothrix epigloea</name>
    <dbReference type="NCBI Taxonomy" id="1892477"/>
    <lineage>
        <taxon>Eukaryota</taxon>
        <taxon>Fungi</taxon>
        <taxon>Dikarya</taxon>
        <taxon>Ascomycota</taxon>
        <taxon>Pezizomycotina</taxon>
        <taxon>Sordariomycetes</taxon>
        <taxon>Sordariomycetidae</taxon>
        <taxon>Ophiostomatales</taxon>
        <taxon>Ophiostomataceae</taxon>
        <taxon>Sporothrix</taxon>
    </lineage>
</organism>
<dbReference type="PANTHER" id="PTHR12694">
    <property type="entry name" value="TRANSCRIPTION INITIATION FACTOR IIA SUBUNIT 1"/>
    <property type="match status" value="1"/>
</dbReference>
<feature type="region of interest" description="Disordered" evidence="5">
    <location>
        <begin position="303"/>
        <end position="343"/>
    </location>
</feature>
<proteinExistence type="inferred from homology"/>
<feature type="compositionally biased region" description="Acidic residues" evidence="5">
    <location>
        <begin position="304"/>
        <end position="342"/>
    </location>
</feature>
<keyword evidence="7" id="KW-1185">Reference proteome</keyword>
<evidence type="ECO:0000256" key="1">
    <source>
        <dbReference type="ARBA" id="ARBA00004123"/>
    </source>
</evidence>
<dbReference type="Pfam" id="PF03153">
    <property type="entry name" value="TFIIA"/>
    <property type="match status" value="1"/>
</dbReference>
<dbReference type="SUPFAM" id="SSF50784">
    <property type="entry name" value="Transcription factor IIA (TFIIA), beta-barrel domain"/>
    <property type="match status" value="1"/>
</dbReference>
<comment type="similarity">
    <text evidence="2">Belongs to the TFIIA subunit 1 family.</text>
</comment>
<dbReference type="EMBL" id="CAWUON010000138">
    <property type="protein sequence ID" value="CAK7274316.1"/>
    <property type="molecule type" value="Genomic_DNA"/>
</dbReference>
<keyword evidence="4" id="KW-0539">Nucleus</keyword>
<evidence type="ECO:0000256" key="3">
    <source>
        <dbReference type="ARBA" id="ARBA00023163"/>
    </source>
</evidence>
<dbReference type="InterPro" id="IPR004855">
    <property type="entry name" value="TFIIA_asu/bsu"/>
</dbReference>
<evidence type="ECO:0000313" key="6">
    <source>
        <dbReference type="EMBL" id="CAK7274316.1"/>
    </source>
</evidence>
<reference evidence="6 7" key="1">
    <citation type="submission" date="2024-01" db="EMBL/GenBank/DDBJ databases">
        <authorList>
            <person name="Allen C."/>
            <person name="Tagirdzhanova G."/>
        </authorList>
    </citation>
    <scope>NUCLEOTIDE SEQUENCE [LARGE SCALE GENOMIC DNA]</scope>
    <source>
        <strain evidence="6 7">CBS 119000</strain>
    </source>
</reference>
<feature type="compositionally biased region" description="Polar residues" evidence="5">
    <location>
        <begin position="81"/>
        <end position="98"/>
    </location>
</feature>
<dbReference type="PANTHER" id="PTHR12694:SF8">
    <property type="entry name" value="TRANSCRIPTION INITIATION FACTOR IIA SUBUNIT 1"/>
    <property type="match status" value="1"/>
</dbReference>
<dbReference type="Gene3D" id="2.30.18.10">
    <property type="entry name" value="Transcription factor IIA (TFIIA), beta-barrel domain"/>
    <property type="match status" value="1"/>
</dbReference>
<evidence type="ECO:0000256" key="2">
    <source>
        <dbReference type="ARBA" id="ARBA00010059"/>
    </source>
</evidence>
<feature type="region of interest" description="Disordered" evidence="5">
    <location>
        <begin position="60"/>
        <end position="104"/>
    </location>
</feature>
<dbReference type="SUPFAM" id="SSF47396">
    <property type="entry name" value="Transcription factor IIA (TFIIA), alpha-helical domain"/>
    <property type="match status" value="1"/>
</dbReference>
<keyword evidence="3" id="KW-0804">Transcription</keyword>
<feature type="compositionally biased region" description="Polar residues" evidence="5">
    <location>
        <begin position="194"/>
        <end position="211"/>
    </location>
</feature>
<name>A0ABP0E3Q5_9PEZI</name>
<feature type="region of interest" description="Disordered" evidence="5">
    <location>
        <begin position="194"/>
        <end position="225"/>
    </location>
</feature>
<dbReference type="InterPro" id="IPR009088">
    <property type="entry name" value="TFIIA_b-brl"/>
</dbReference>
<evidence type="ECO:0000313" key="7">
    <source>
        <dbReference type="Proteomes" id="UP001642502"/>
    </source>
</evidence>
<gene>
    <name evidence="6" type="primary">TOA1</name>
    <name evidence="6" type="ORF">SEPCBS119000_006106</name>
</gene>
<dbReference type="Gene3D" id="1.10.287.100">
    <property type="match status" value="1"/>
</dbReference>
<accession>A0ABP0E3Q5</accession>
<comment type="caution">
    <text evidence="6">The sequence shown here is derived from an EMBL/GenBank/DDBJ whole genome shotgun (WGS) entry which is preliminary data.</text>
</comment>
<evidence type="ECO:0000256" key="5">
    <source>
        <dbReference type="SAM" id="MobiDB-lite"/>
    </source>
</evidence>
<sequence>MSNNVVGSVYEQIIDDVLTMSRVDFEENGVDEGVLSELQQGWQRKLSQFNVAQFPWDPKPELESAADHGSPGLLMRVGASPPSSADNGFSQPAMSPSAASKRGLNLPGPPMPVFVHSTFKTEDGKGLSQHFKVEPGTERHTSLASVPAMPMPAPPMPSFSSGQGVADNAAARAAAMLSKEFGSAANASINALNTQHQQSRGQLNGVSKSQVDGSADADDAGSSGDAFEGVLLQQQHAGQRPVELGRIEIDNLLREQITRQAQQMEGGGLMLPLQKRVKQDRKRQTALTNSVAAQPRRLAVQVDGADDDEDVKGNILDDEDAINSDLDDPEDDREDEDDEDDAMGPIMLCVYDKVQRVKNKWKCTLKDGVLTVNGKEYVFHKATGEYEW</sequence>